<organism evidence="3">
    <name type="scientific">Camponotus floridanus</name>
    <name type="common">Florida carpenter ant</name>
    <dbReference type="NCBI Taxonomy" id="104421"/>
    <lineage>
        <taxon>Eukaryota</taxon>
        <taxon>Metazoa</taxon>
        <taxon>Ecdysozoa</taxon>
        <taxon>Arthropoda</taxon>
        <taxon>Hexapoda</taxon>
        <taxon>Insecta</taxon>
        <taxon>Pterygota</taxon>
        <taxon>Neoptera</taxon>
        <taxon>Endopterygota</taxon>
        <taxon>Hymenoptera</taxon>
        <taxon>Apocrita</taxon>
        <taxon>Aculeata</taxon>
        <taxon>Formicoidea</taxon>
        <taxon>Formicidae</taxon>
        <taxon>Formicinae</taxon>
        <taxon>Camponotus</taxon>
    </lineage>
</organism>
<evidence type="ECO:0000313" key="3">
    <source>
        <dbReference type="Proteomes" id="UP000000311"/>
    </source>
</evidence>
<evidence type="ECO:0000313" key="2">
    <source>
        <dbReference type="EMBL" id="EFN62062.1"/>
    </source>
</evidence>
<feature type="compositionally biased region" description="Pro residues" evidence="1">
    <location>
        <begin position="11"/>
        <end position="48"/>
    </location>
</feature>
<evidence type="ECO:0000256" key="1">
    <source>
        <dbReference type="SAM" id="MobiDB-lite"/>
    </source>
</evidence>
<dbReference type="InParanoid" id="E2AWU2"/>
<keyword evidence="3" id="KW-1185">Reference proteome</keyword>
<dbReference type="EMBL" id="GL443425">
    <property type="protein sequence ID" value="EFN62062.1"/>
    <property type="molecule type" value="Genomic_DNA"/>
</dbReference>
<proteinExistence type="predicted"/>
<sequence>MSRALCTPSCSPSPSPLPLPLPLPLLSPSPLPSPSPSPSPSPLPLPSPLPSPYLTLRAHFITLLPSVPPPLQLQHSQSPSMAYDNSDGQPRTNGPQAANCELQRLIVGIAPFKNGESAKDTAAACIAKIEEKR</sequence>
<feature type="compositionally biased region" description="Polar residues" evidence="1">
    <location>
        <begin position="86"/>
        <end position="96"/>
    </location>
</feature>
<dbReference type="Proteomes" id="UP000000311">
    <property type="component" value="Unassembled WGS sequence"/>
</dbReference>
<accession>E2AWU2</accession>
<name>E2AWU2_CAMFO</name>
<gene>
    <name evidence="2" type="ORF">EAG_04196</name>
</gene>
<feature type="region of interest" description="Disordered" evidence="1">
    <location>
        <begin position="1"/>
        <end position="48"/>
    </location>
</feature>
<reference evidence="2 3" key="1">
    <citation type="journal article" date="2010" name="Science">
        <title>Genomic comparison of the ants Camponotus floridanus and Harpegnathos saltator.</title>
        <authorList>
            <person name="Bonasio R."/>
            <person name="Zhang G."/>
            <person name="Ye C."/>
            <person name="Mutti N.S."/>
            <person name="Fang X."/>
            <person name="Qin N."/>
            <person name="Donahue G."/>
            <person name="Yang P."/>
            <person name="Li Q."/>
            <person name="Li C."/>
            <person name="Zhang P."/>
            <person name="Huang Z."/>
            <person name="Berger S.L."/>
            <person name="Reinberg D."/>
            <person name="Wang J."/>
            <person name="Liebig J."/>
        </authorList>
    </citation>
    <scope>NUCLEOTIDE SEQUENCE [LARGE SCALE GENOMIC DNA]</scope>
    <source>
        <strain evidence="3">C129</strain>
    </source>
</reference>
<feature type="region of interest" description="Disordered" evidence="1">
    <location>
        <begin position="67"/>
        <end position="97"/>
    </location>
</feature>
<dbReference type="AlphaFoldDB" id="E2AWU2"/>
<protein>
    <submittedName>
        <fullName evidence="2">Uncharacterized protein</fullName>
    </submittedName>
</protein>